<proteinExistence type="predicted"/>
<dbReference type="AlphaFoldDB" id="Q5Z853"/>
<gene>
    <name evidence="1" type="primary">P0468G03.17</name>
</gene>
<name>Q5Z853_ORYSJ</name>
<organism evidence="1 2">
    <name type="scientific">Oryza sativa subsp. japonica</name>
    <name type="common">Rice</name>
    <dbReference type="NCBI Taxonomy" id="39947"/>
    <lineage>
        <taxon>Eukaryota</taxon>
        <taxon>Viridiplantae</taxon>
        <taxon>Streptophyta</taxon>
        <taxon>Embryophyta</taxon>
        <taxon>Tracheophyta</taxon>
        <taxon>Spermatophyta</taxon>
        <taxon>Magnoliopsida</taxon>
        <taxon>Liliopsida</taxon>
        <taxon>Poales</taxon>
        <taxon>Poaceae</taxon>
        <taxon>BOP clade</taxon>
        <taxon>Oryzoideae</taxon>
        <taxon>Oryzeae</taxon>
        <taxon>Oryzinae</taxon>
        <taxon>Oryza</taxon>
        <taxon>Oryza sativa</taxon>
    </lineage>
</organism>
<evidence type="ECO:0000313" key="2">
    <source>
        <dbReference type="Proteomes" id="UP000000763"/>
    </source>
</evidence>
<reference evidence="2" key="1">
    <citation type="journal article" date="2005" name="Nature">
        <title>The map-based sequence of the rice genome.</title>
        <authorList>
            <consortium name="International rice genome sequencing project (IRGSP)"/>
            <person name="Matsumoto T."/>
            <person name="Wu J."/>
            <person name="Kanamori H."/>
            <person name="Katayose Y."/>
            <person name="Fujisawa M."/>
            <person name="Namiki N."/>
            <person name="Mizuno H."/>
            <person name="Yamamoto K."/>
            <person name="Antonio B.A."/>
            <person name="Baba T."/>
            <person name="Sakata K."/>
            <person name="Nagamura Y."/>
            <person name="Aoki H."/>
            <person name="Arikawa K."/>
            <person name="Arita K."/>
            <person name="Bito T."/>
            <person name="Chiden Y."/>
            <person name="Fujitsuka N."/>
            <person name="Fukunaka R."/>
            <person name="Hamada M."/>
            <person name="Harada C."/>
            <person name="Hayashi A."/>
            <person name="Hijishita S."/>
            <person name="Honda M."/>
            <person name="Hosokawa S."/>
            <person name="Ichikawa Y."/>
            <person name="Idonuma A."/>
            <person name="Iijima M."/>
            <person name="Ikeda M."/>
            <person name="Ikeno M."/>
            <person name="Ito K."/>
            <person name="Ito S."/>
            <person name="Ito T."/>
            <person name="Ito Y."/>
            <person name="Ito Y."/>
            <person name="Iwabuchi A."/>
            <person name="Kamiya K."/>
            <person name="Karasawa W."/>
            <person name="Kurita K."/>
            <person name="Katagiri S."/>
            <person name="Kikuta A."/>
            <person name="Kobayashi H."/>
            <person name="Kobayashi N."/>
            <person name="Machita K."/>
            <person name="Maehara T."/>
            <person name="Masukawa M."/>
            <person name="Mizubayashi T."/>
            <person name="Mukai Y."/>
            <person name="Nagasaki H."/>
            <person name="Nagata Y."/>
            <person name="Naito S."/>
            <person name="Nakashima M."/>
            <person name="Nakama Y."/>
            <person name="Nakamichi Y."/>
            <person name="Nakamura M."/>
            <person name="Meguro A."/>
            <person name="Negishi M."/>
            <person name="Ohta I."/>
            <person name="Ohta T."/>
            <person name="Okamoto M."/>
            <person name="Ono N."/>
            <person name="Saji S."/>
            <person name="Sakaguchi M."/>
            <person name="Sakai K."/>
            <person name="Shibata M."/>
            <person name="Shimokawa T."/>
            <person name="Song J."/>
            <person name="Takazaki Y."/>
            <person name="Terasawa K."/>
            <person name="Tsugane M."/>
            <person name="Tsuji K."/>
            <person name="Ueda S."/>
            <person name="Waki K."/>
            <person name="Yamagata H."/>
            <person name="Yamamoto M."/>
            <person name="Yamamoto S."/>
            <person name="Yamane H."/>
            <person name="Yoshiki S."/>
            <person name="Yoshihara R."/>
            <person name="Yukawa K."/>
            <person name="Zhong H."/>
            <person name="Yano M."/>
            <person name="Yuan Q."/>
            <person name="Ouyang S."/>
            <person name="Liu J."/>
            <person name="Jones K.M."/>
            <person name="Gansberger K."/>
            <person name="Moffat K."/>
            <person name="Hill J."/>
            <person name="Bera J."/>
            <person name="Fadrosh D."/>
            <person name="Jin S."/>
            <person name="Johri S."/>
            <person name="Kim M."/>
            <person name="Overton L."/>
            <person name="Reardon M."/>
            <person name="Tsitrin T."/>
            <person name="Vuong H."/>
            <person name="Weaver B."/>
            <person name="Ciecko A."/>
            <person name="Tallon L."/>
            <person name="Jackson J."/>
            <person name="Pai G."/>
            <person name="Aken S.V."/>
            <person name="Utterback T."/>
            <person name="Reidmuller S."/>
            <person name="Feldblyum T."/>
            <person name="Hsiao J."/>
            <person name="Zismann V."/>
            <person name="Iobst S."/>
            <person name="de Vazeille A.R."/>
            <person name="Buell C.R."/>
            <person name="Ying K."/>
            <person name="Li Y."/>
            <person name="Lu T."/>
            <person name="Huang Y."/>
            <person name="Zhao Q."/>
            <person name="Feng Q."/>
            <person name="Zhang L."/>
            <person name="Zhu J."/>
            <person name="Weng Q."/>
            <person name="Mu J."/>
            <person name="Lu Y."/>
            <person name="Fan D."/>
            <person name="Liu Y."/>
            <person name="Guan J."/>
            <person name="Zhang Y."/>
            <person name="Yu S."/>
            <person name="Liu X."/>
            <person name="Zhang Y."/>
            <person name="Hong G."/>
            <person name="Han B."/>
            <person name="Choisne N."/>
            <person name="Demange N."/>
            <person name="Orjeda G."/>
            <person name="Samain S."/>
            <person name="Cattolico L."/>
            <person name="Pelletier E."/>
            <person name="Couloux A."/>
            <person name="Segurens B."/>
            <person name="Wincker P."/>
            <person name="D'Hont A."/>
            <person name="Scarpelli C."/>
            <person name="Weissenbach J."/>
            <person name="Salanoubat M."/>
            <person name="Quetier F."/>
            <person name="Yu Y."/>
            <person name="Kim H.R."/>
            <person name="Rambo T."/>
            <person name="Currie J."/>
            <person name="Collura K."/>
            <person name="Luo M."/>
            <person name="Yang T."/>
            <person name="Ammiraju J.S.S."/>
            <person name="Engler F."/>
            <person name="Soderlund C."/>
            <person name="Wing R.A."/>
            <person name="Palmer L.E."/>
            <person name="de la Bastide M."/>
            <person name="Spiegel L."/>
            <person name="Nascimento L."/>
            <person name="Zutavern T."/>
            <person name="O'Shaughnessy A."/>
            <person name="Dike S."/>
            <person name="Dedhia N."/>
            <person name="Preston R."/>
            <person name="Balija V."/>
            <person name="McCombie W.R."/>
            <person name="Chow T."/>
            <person name="Chen H."/>
            <person name="Chung M."/>
            <person name="Chen C."/>
            <person name="Shaw J."/>
            <person name="Wu H."/>
            <person name="Hsiao K."/>
            <person name="Chao Y."/>
            <person name="Chu M."/>
            <person name="Cheng C."/>
            <person name="Hour A."/>
            <person name="Lee P."/>
            <person name="Lin S."/>
            <person name="Lin Y."/>
            <person name="Liou J."/>
            <person name="Liu S."/>
            <person name="Hsing Y."/>
            <person name="Raghuvanshi S."/>
            <person name="Mohanty A."/>
            <person name="Bharti A.K."/>
            <person name="Gaur A."/>
            <person name="Gupta V."/>
            <person name="Kumar D."/>
            <person name="Ravi V."/>
            <person name="Vij S."/>
            <person name="Kapur A."/>
            <person name="Khurana P."/>
            <person name="Khurana P."/>
            <person name="Khurana J.P."/>
            <person name="Tyagi A.K."/>
            <person name="Gaikwad K."/>
            <person name="Singh A."/>
            <person name="Dalal V."/>
            <person name="Srivastava S."/>
            <person name="Dixit A."/>
            <person name="Pal A.K."/>
            <person name="Ghazi I.A."/>
            <person name="Yadav M."/>
            <person name="Pandit A."/>
            <person name="Bhargava A."/>
            <person name="Sureshbabu K."/>
            <person name="Batra K."/>
            <person name="Sharma T.R."/>
            <person name="Mohapatra T."/>
            <person name="Singh N.K."/>
            <person name="Messing J."/>
            <person name="Nelson A.B."/>
            <person name="Fuks G."/>
            <person name="Kavchok S."/>
            <person name="Keizer G."/>
            <person name="Linton E."/>
            <person name="Llaca V."/>
            <person name="Song R."/>
            <person name="Tanyolac B."/>
            <person name="Young S."/>
            <person name="Ho-Il K."/>
            <person name="Hahn J.H."/>
            <person name="Sangsakoo G."/>
            <person name="Vanavichit A."/>
            <person name="de Mattos Luiz.A.T."/>
            <person name="Zimmer P.D."/>
            <person name="Malone G."/>
            <person name="Dellagostin O."/>
            <person name="de Oliveira A.C."/>
            <person name="Bevan M."/>
            <person name="Bancroft I."/>
            <person name="Minx P."/>
            <person name="Cordum H."/>
            <person name="Wilson R."/>
            <person name="Cheng Z."/>
            <person name="Jin W."/>
            <person name="Jiang J."/>
            <person name="Leong S.A."/>
            <person name="Iwama H."/>
            <person name="Gojobori T."/>
            <person name="Itoh T."/>
            <person name="Niimura Y."/>
            <person name="Fujii Y."/>
            <person name="Habara T."/>
            <person name="Sakai H."/>
            <person name="Sato Y."/>
            <person name="Wilson G."/>
            <person name="Kumar K."/>
            <person name="McCouch S."/>
            <person name="Juretic N."/>
            <person name="Hoen D."/>
            <person name="Wright S."/>
            <person name="Bruskiewich R."/>
            <person name="Bureau T."/>
            <person name="Miyao A."/>
            <person name="Hirochika H."/>
            <person name="Nishikawa T."/>
            <person name="Kadowaki K."/>
            <person name="Sugiura M."/>
            <person name="Burr B."/>
            <person name="Sasaki T."/>
        </authorList>
    </citation>
    <scope>NUCLEOTIDE SEQUENCE [LARGE SCALE GENOMIC DNA]</scope>
    <source>
        <strain evidence="2">cv. Nipponbare</strain>
    </source>
</reference>
<dbReference type="EMBL" id="AP004278">
    <property type="protein sequence ID" value="BAD54003.1"/>
    <property type="molecule type" value="Genomic_DNA"/>
</dbReference>
<sequence length="77" mass="8415">MRRRYSGGGRRRMRRGATRLGFARLGKREWWESGVEWRTGCSIAPAMGANAAADVVVGDISGGGRRWLGPGGAVPWR</sequence>
<reference evidence="2" key="2">
    <citation type="journal article" date="2008" name="Nucleic Acids Res.">
        <title>The rice annotation project database (RAP-DB): 2008 update.</title>
        <authorList>
            <consortium name="The rice annotation project (RAP)"/>
        </authorList>
    </citation>
    <scope>GENOME REANNOTATION</scope>
    <source>
        <strain evidence="2">cv. Nipponbare</strain>
    </source>
</reference>
<evidence type="ECO:0000313" key="1">
    <source>
        <dbReference type="EMBL" id="BAD54003.1"/>
    </source>
</evidence>
<dbReference type="Proteomes" id="UP000000763">
    <property type="component" value="Chromosome 6"/>
</dbReference>
<accession>Q5Z853</accession>
<protein>
    <submittedName>
        <fullName evidence="1">Uncharacterized protein</fullName>
    </submittedName>
</protein>